<gene>
    <name evidence="2" type="ORF">FIU01_11990</name>
</gene>
<name>A0A5B8CVP9_9PROT</name>
<reference evidence="3" key="1">
    <citation type="journal article" date="2019" name="ISME J.">
        <title>Evolution in action: habitat transition from sediment to the pelagial leads to genome streamlining in Methylophilaceae.</title>
        <authorList>
            <person name="Salcher M."/>
            <person name="Schaefle D."/>
            <person name="Kaspar M."/>
            <person name="Neuenschwander S.M."/>
            <person name="Ghai R."/>
        </authorList>
    </citation>
    <scope>NUCLEOTIDE SEQUENCE [LARGE SCALE GENOMIC DNA]</scope>
    <source>
        <strain evidence="3">MMS-M-51</strain>
    </source>
</reference>
<dbReference type="Pfam" id="PF03091">
    <property type="entry name" value="CutA1"/>
    <property type="match status" value="1"/>
</dbReference>
<evidence type="ECO:0000256" key="1">
    <source>
        <dbReference type="ARBA" id="ARBA00010169"/>
    </source>
</evidence>
<dbReference type="PANTHER" id="PTHR23419:SF8">
    <property type="entry name" value="FI09726P"/>
    <property type="match status" value="1"/>
</dbReference>
<evidence type="ECO:0000313" key="3">
    <source>
        <dbReference type="Proteomes" id="UP000311008"/>
    </source>
</evidence>
<dbReference type="EMBL" id="CP040946">
    <property type="protein sequence ID" value="QDC45166.1"/>
    <property type="molecule type" value="Genomic_DNA"/>
</dbReference>
<dbReference type="Proteomes" id="UP000311008">
    <property type="component" value="Chromosome"/>
</dbReference>
<dbReference type="InterPro" id="IPR015867">
    <property type="entry name" value="N-reg_PII/ATP_PRibTrfase_C"/>
</dbReference>
<dbReference type="GO" id="GO:0005507">
    <property type="term" value="F:copper ion binding"/>
    <property type="evidence" value="ECO:0007669"/>
    <property type="project" value="TreeGrafter"/>
</dbReference>
<dbReference type="GO" id="GO:0010038">
    <property type="term" value="P:response to metal ion"/>
    <property type="evidence" value="ECO:0007669"/>
    <property type="project" value="InterPro"/>
</dbReference>
<dbReference type="KEGG" id="mmec:FIU01_11990"/>
<dbReference type="RefSeq" id="WP_140004490.1">
    <property type="nucleotide sequence ID" value="NZ_CP040946.1"/>
</dbReference>
<proteinExistence type="inferred from homology"/>
<dbReference type="SUPFAM" id="SSF54913">
    <property type="entry name" value="GlnB-like"/>
    <property type="match status" value="1"/>
</dbReference>
<sequence>MTPTEEIIIVFTHVPNRHCAEQIAQTLLTEKLAACVNISSPVTSIYQWQGQIERAEEIGLTIKTSRKVYAACETKLRMLHPYELPEIVGIHVDVGLPAYLAWVAAETKGAGVNR</sequence>
<comment type="similarity">
    <text evidence="1">Belongs to the CutA family.</text>
</comment>
<organism evidence="2 3">
    <name type="scientific">Methylophilus medardicus</name>
    <dbReference type="NCBI Taxonomy" id="2588534"/>
    <lineage>
        <taxon>Bacteria</taxon>
        <taxon>Pseudomonadati</taxon>
        <taxon>Pseudomonadota</taxon>
        <taxon>Betaproteobacteria</taxon>
        <taxon>Nitrosomonadales</taxon>
        <taxon>Methylophilaceae</taxon>
        <taxon>Methylophilus</taxon>
    </lineage>
</organism>
<dbReference type="InterPro" id="IPR004323">
    <property type="entry name" value="Ion_tolerance_CutA"/>
</dbReference>
<dbReference type="OrthoDB" id="37622at2"/>
<accession>A0A5B8CVP9</accession>
<protein>
    <submittedName>
        <fullName evidence="2">Divalent-cation tolerance protein CutA</fullName>
    </submittedName>
</protein>
<dbReference type="AlphaFoldDB" id="A0A5B8CVP9"/>
<keyword evidence="3" id="KW-1185">Reference proteome</keyword>
<evidence type="ECO:0000313" key="2">
    <source>
        <dbReference type="EMBL" id="QDC45166.1"/>
    </source>
</evidence>
<dbReference type="Gene3D" id="3.30.70.120">
    <property type="match status" value="1"/>
</dbReference>
<dbReference type="PANTHER" id="PTHR23419">
    <property type="entry name" value="DIVALENT CATION TOLERANCE CUTA-RELATED"/>
    <property type="match status" value="1"/>
</dbReference>
<dbReference type="InterPro" id="IPR011322">
    <property type="entry name" value="N-reg_PII-like_a/b"/>
</dbReference>